<dbReference type="SMART" id="SM00256">
    <property type="entry name" value="FBOX"/>
    <property type="match status" value="1"/>
</dbReference>
<dbReference type="AlphaFoldDB" id="A0A7H1K128"/>
<reference evidence="2" key="1">
    <citation type="journal article" date="2020" name="Genes (Basel)">
        <title>Systematic Analysis of Kelch Repeat F-box (KFB) Protein Gene Family and Identification of Phenolic Acid Regulation Members in Salvia miltiorrhiza Bunge.</title>
        <authorList>
            <person name="Yu H."/>
            <person name="Jiang M."/>
            <person name="Xing B."/>
            <person name="Liang L."/>
            <person name="Zhang B."/>
            <person name="Liang Z."/>
        </authorList>
    </citation>
    <scope>NUCLEOTIDE SEQUENCE</scope>
</reference>
<evidence type="ECO:0000313" key="2">
    <source>
        <dbReference type="EMBL" id="QNT17566.1"/>
    </source>
</evidence>
<dbReference type="GO" id="GO:0043161">
    <property type="term" value="P:proteasome-mediated ubiquitin-dependent protein catabolic process"/>
    <property type="evidence" value="ECO:0007669"/>
    <property type="project" value="TreeGrafter"/>
</dbReference>
<feature type="domain" description="F-box" evidence="1">
    <location>
        <begin position="18"/>
        <end position="58"/>
    </location>
</feature>
<accession>A0A7H1K128</accession>
<dbReference type="GO" id="GO:0005829">
    <property type="term" value="C:cytosol"/>
    <property type="evidence" value="ECO:0007669"/>
    <property type="project" value="TreeGrafter"/>
</dbReference>
<dbReference type="Gene3D" id="2.120.10.80">
    <property type="entry name" value="Kelch-type beta propeller"/>
    <property type="match status" value="1"/>
</dbReference>
<dbReference type="PANTHER" id="PTHR24414">
    <property type="entry name" value="F-BOX/KELCH-REPEAT PROTEIN SKIP4"/>
    <property type="match status" value="1"/>
</dbReference>
<gene>
    <name evidence="2" type="primary">KFB2</name>
</gene>
<dbReference type="Pfam" id="PF00646">
    <property type="entry name" value="F-box"/>
    <property type="match status" value="1"/>
</dbReference>
<dbReference type="SUPFAM" id="SSF117281">
    <property type="entry name" value="Kelch motif"/>
    <property type="match status" value="1"/>
</dbReference>
<dbReference type="InterPro" id="IPR050354">
    <property type="entry name" value="F-box/kelch-repeat_ARATH"/>
</dbReference>
<organism evidence="2">
    <name type="scientific">Salvia miltiorrhiza</name>
    <name type="common">Chinese sage</name>
    <dbReference type="NCBI Taxonomy" id="226208"/>
    <lineage>
        <taxon>Eukaryota</taxon>
        <taxon>Viridiplantae</taxon>
        <taxon>Streptophyta</taxon>
        <taxon>Embryophyta</taxon>
        <taxon>Tracheophyta</taxon>
        <taxon>Spermatophyta</taxon>
        <taxon>Magnoliopsida</taxon>
        <taxon>eudicotyledons</taxon>
        <taxon>Gunneridae</taxon>
        <taxon>Pentapetalae</taxon>
        <taxon>asterids</taxon>
        <taxon>lamiids</taxon>
        <taxon>Lamiales</taxon>
        <taxon>Lamiaceae</taxon>
        <taxon>Nepetoideae</taxon>
        <taxon>Mentheae</taxon>
        <taxon>Salviinae</taxon>
        <taxon>Salvia</taxon>
        <taxon>Salvia incertae sedis</taxon>
    </lineage>
</organism>
<protein>
    <submittedName>
        <fullName evidence="2">Kelch repeat F-box 2 protein</fullName>
    </submittedName>
</protein>
<dbReference type="PANTHER" id="PTHR24414:SF44">
    <property type="entry name" value="F-BOX DOMAIN-CONTAINING PROTEIN"/>
    <property type="match status" value="1"/>
</dbReference>
<dbReference type="InterPro" id="IPR036047">
    <property type="entry name" value="F-box-like_dom_sf"/>
</dbReference>
<dbReference type="InterPro" id="IPR001810">
    <property type="entry name" value="F-box_dom"/>
</dbReference>
<dbReference type="GO" id="GO:0005634">
    <property type="term" value="C:nucleus"/>
    <property type="evidence" value="ECO:0007669"/>
    <property type="project" value="TreeGrafter"/>
</dbReference>
<dbReference type="InterPro" id="IPR015915">
    <property type="entry name" value="Kelch-typ_b-propeller"/>
</dbReference>
<name>A0A7H1K128_SALMI</name>
<sequence>MAANTDQQTAVEDEDFRFHADVLESILSHVPLVDLVSASLVSKSWSDAVSSSLRHHNTPRPWLVLHAQARHPPYATAVHAYDPRSGIWIKIPQPPMDYIAGLKSSHSSFVYMFSPSRFSFSSDPLNLEWNHVEPPLVWRQDPIVARVGDSVVVAGGGCDFEDEPLAVEIYDLNTRSWRICDSMPGNIRDSAASSWLSIAVAAEKLIVADKVSGQTHCFDPETNSWSGPFDLLIGESGSISSYNIGCANNSLVLIALCRIKDVERVKIWRVTGDDFECEEIGEMPLEYVERLRSESSGECSINVRVGGSIMYVYNDTWDGEEEVVACELVAGGGCRWWSVTNAVAREKTAERLVYTCAVVGIDELQRAMRAGNLRCDFE</sequence>
<dbReference type="SUPFAM" id="SSF81383">
    <property type="entry name" value="F-box domain"/>
    <property type="match status" value="1"/>
</dbReference>
<proteinExistence type="evidence at transcript level"/>
<evidence type="ECO:0000259" key="1">
    <source>
        <dbReference type="SMART" id="SM00256"/>
    </source>
</evidence>
<dbReference type="CDD" id="cd09917">
    <property type="entry name" value="F-box_SF"/>
    <property type="match status" value="1"/>
</dbReference>
<dbReference type="Gene3D" id="1.20.1280.50">
    <property type="match status" value="1"/>
</dbReference>
<dbReference type="EMBL" id="MN259125">
    <property type="protein sequence ID" value="QNT17566.1"/>
    <property type="molecule type" value="mRNA"/>
</dbReference>